<protein>
    <submittedName>
        <fullName evidence="1">Uncharacterized protein</fullName>
    </submittedName>
</protein>
<name>A0ABX8SNE8_9ACTN</name>
<dbReference type="EMBL" id="CP079216">
    <property type="protein sequence ID" value="QXT62729.1"/>
    <property type="molecule type" value="Genomic_DNA"/>
</dbReference>
<dbReference type="Proteomes" id="UP000824504">
    <property type="component" value="Chromosome"/>
</dbReference>
<dbReference type="RefSeq" id="WP_219081881.1">
    <property type="nucleotide sequence ID" value="NZ_CP079216.1"/>
</dbReference>
<reference evidence="1 2" key="1">
    <citation type="submission" date="2021-07" db="EMBL/GenBank/DDBJ databases">
        <title>complete genome sequencing of Tessaracoccus sp.J1M15.</title>
        <authorList>
            <person name="Bae J.-W."/>
            <person name="Kim D.-y."/>
        </authorList>
    </citation>
    <scope>NUCLEOTIDE SEQUENCE [LARGE SCALE GENOMIC DNA]</scope>
    <source>
        <strain evidence="1 2">J1M15</strain>
    </source>
</reference>
<gene>
    <name evidence="1" type="ORF">KDB89_13500</name>
</gene>
<proteinExistence type="predicted"/>
<accession>A0ABX8SNE8</accession>
<evidence type="ECO:0000313" key="1">
    <source>
        <dbReference type="EMBL" id="QXT62729.1"/>
    </source>
</evidence>
<evidence type="ECO:0000313" key="2">
    <source>
        <dbReference type="Proteomes" id="UP000824504"/>
    </source>
</evidence>
<keyword evidence="2" id="KW-1185">Reference proteome</keyword>
<organism evidence="1 2">
    <name type="scientific">Tessaracoccus palaemonis</name>
    <dbReference type="NCBI Taxonomy" id="2829499"/>
    <lineage>
        <taxon>Bacteria</taxon>
        <taxon>Bacillati</taxon>
        <taxon>Actinomycetota</taxon>
        <taxon>Actinomycetes</taxon>
        <taxon>Propionibacteriales</taxon>
        <taxon>Propionibacteriaceae</taxon>
        <taxon>Tessaracoccus</taxon>
    </lineage>
</organism>
<sequence length="52" mass="5890">MSGSCWHDGPDHCPGCRHCADSWGDPDEPPVRHYRSIADFSWTPVHVPEPDF</sequence>